<keyword evidence="3" id="KW-1185">Reference proteome</keyword>
<dbReference type="SUPFAM" id="SSF53335">
    <property type="entry name" value="S-adenosyl-L-methionine-dependent methyltransferases"/>
    <property type="match status" value="1"/>
</dbReference>
<dbReference type="AlphaFoldDB" id="A0A1R2AWI0"/>
<sequence length="266" mass="29894">MVSRLEKIKETWNNYSQVYIETMEHIASMIYENIINLAKIESSSQILEVGCGPGNGVRILCSKKLQNATITACDISESMISIAQSRNFPNCNFLVANNEELPFECSSFDRYIANLSLHVVENPIKMIEEAYRVLQPGGIALFSTFSPPGPGNFMTLIENSASLVGAPKNPNKYFDLNNDEYVKKLLKDSGFTRTLSFYSSACIPATTVDEVLRFIGRNHVVEEVRAIDSEMHKKLLESMREETKRLLDNGQLITFDYLAVVAIRDS</sequence>
<dbReference type="PANTHER" id="PTHR43591">
    <property type="entry name" value="METHYLTRANSFERASE"/>
    <property type="match status" value="1"/>
</dbReference>
<evidence type="ECO:0000313" key="2">
    <source>
        <dbReference type="EMBL" id="OMJ68874.1"/>
    </source>
</evidence>
<dbReference type="InterPro" id="IPR029063">
    <property type="entry name" value="SAM-dependent_MTases_sf"/>
</dbReference>
<dbReference type="EMBL" id="MPUH01001269">
    <property type="protein sequence ID" value="OMJ68874.1"/>
    <property type="molecule type" value="Genomic_DNA"/>
</dbReference>
<dbReference type="Proteomes" id="UP000187209">
    <property type="component" value="Unassembled WGS sequence"/>
</dbReference>
<protein>
    <recommendedName>
        <fullName evidence="1">Methyltransferase type 11 domain-containing protein</fullName>
    </recommendedName>
</protein>
<dbReference type="CDD" id="cd02440">
    <property type="entry name" value="AdoMet_MTases"/>
    <property type="match status" value="1"/>
</dbReference>
<gene>
    <name evidence="2" type="ORF">SteCoe_33544</name>
</gene>
<feature type="domain" description="Methyltransferase type 11" evidence="1">
    <location>
        <begin position="47"/>
        <end position="142"/>
    </location>
</feature>
<dbReference type="GO" id="GO:0008757">
    <property type="term" value="F:S-adenosylmethionine-dependent methyltransferase activity"/>
    <property type="evidence" value="ECO:0007669"/>
    <property type="project" value="InterPro"/>
</dbReference>
<proteinExistence type="predicted"/>
<reference evidence="2 3" key="1">
    <citation type="submission" date="2016-11" db="EMBL/GenBank/DDBJ databases">
        <title>The macronuclear genome of Stentor coeruleus: a giant cell with tiny introns.</title>
        <authorList>
            <person name="Slabodnick M."/>
            <person name="Ruby J.G."/>
            <person name="Reiff S.B."/>
            <person name="Swart E.C."/>
            <person name="Gosai S."/>
            <person name="Prabakaran S."/>
            <person name="Witkowska E."/>
            <person name="Larue G.E."/>
            <person name="Fisher S."/>
            <person name="Freeman R.M."/>
            <person name="Gunawardena J."/>
            <person name="Chu W."/>
            <person name="Stover N.A."/>
            <person name="Gregory B.D."/>
            <person name="Nowacki M."/>
            <person name="Derisi J."/>
            <person name="Roy S.W."/>
            <person name="Marshall W.F."/>
            <person name="Sood P."/>
        </authorList>
    </citation>
    <scope>NUCLEOTIDE SEQUENCE [LARGE SCALE GENOMIC DNA]</scope>
    <source>
        <strain evidence="2">WM001</strain>
    </source>
</reference>
<dbReference type="InterPro" id="IPR013216">
    <property type="entry name" value="Methyltransf_11"/>
</dbReference>
<dbReference type="OrthoDB" id="284858at2759"/>
<dbReference type="Gene3D" id="3.40.50.150">
    <property type="entry name" value="Vaccinia Virus protein VP39"/>
    <property type="match status" value="1"/>
</dbReference>
<organism evidence="2 3">
    <name type="scientific">Stentor coeruleus</name>
    <dbReference type="NCBI Taxonomy" id="5963"/>
    <lineage>
        <taxon>Eukaryota</taxon>
        <taxon>Sar</taxon>
        <taxon>Alveolata</taxon>
        <taxon>Ciliophora</taxon>
        <taxon>Postciliodesmatophora</taxon>
        <taxon>Heterotrichea</taxon>
        <taxon>Heterotrichida</taxon>
        <taxon>Stentoridae</taxon>
        <taxon>Stentor</taxon>
    </lineage>
</organism>
<evidence type="ECO:0000259" key="1">
    <source>
        <dbReference type="Pfam" id="PF08241"/>
    </source>
</evidence>
<name>A0A1R2AWI0_9CILI</name>
<evidence type="ECO:0000313" key="3">
    <source>
        <dbReference type="Proteomes" id="UP000187209"/>
    </source>
</evidence>
<accession>A0A1R2AWI0</accession>
<dbReference type="PANTHER" id="PTHR43591:SF24">
    <property type="entry name" value="2-METHOXY-6-POLYPRENYL-1,4-BENZOQUINOL METHYLASE, MITOCHONDRIAL"/>
    <property type="match status" value="1"/>
</dbReference>
<comment type="caution">
    <text evidence="2">The sequence shown here is derived from an EMBL/GenBank/DDBJ whole genome shotgun (WGS) entry which is preliminary data.</text>
</comment>
<dbReference type="Pfam" id="PF08241">
    <property type="entry name" value="Methyltransf_11"/>
    <property type="match status" value="1"/>
</dbReference>